<dbReference type="EMBL" id="UZAE01012370">
    <property type="protein sequence ID" value="VDO04799.1"/>
    <property type="molecule type" value="Genomic_DNA"/>
</dbReference>
<organism evidence="7">
    <name type="scientific">Rodentolepis nana</name>
    <name type="common">Dwarf tapeworm</name>
    <name type="synonym">Hymenolepis nana</name>
    <dbReference type="NCBI Taxonomy" id="102285"/>
    <lineage>
        <taxon>Eukaryota</taxon>
        <taxon>Metazoa</taxon>
        <taxon>Spiralia</taxon>
        <taxon>Lophotrochozoa</taxon>
        <taxon>Platyhelminthes</taxon>
        <taxon>Cestoda</taxon>
        <taxon>Eucestoda</taxon>
        <taxon>Cyclophyllidea</taxon>
        <taxon>Hymenolepididae</taxon>
        <taxon>Rodentolepis</taxon>
    </lineage>
</organism>
<dbReference type="GO" id="GO:0006897">
    <property type="term" value="P:endocytosis"/>
    <property type="evidence" value="ECO:0007669"/>
    <property type="project" value="TreeGrafter"/>
</dbReference>
<evidence type="ECO:0000256" key="1">
    <source>
        <dbReference type="ARBA" id="ARBA00022443"/>
    </source>
</evidence>
<dbReference type="Proteomes" id="UP000278807">
    <property type="component" value="Unassembled WGS sequence"/>
</dbReference>
<dbReference type="PANTHER" id="PTHR13357">
    <property type="entry name" value="SH3 ADAPTER PROTEIN SPIN90 NCK INTERACTING PROTEIN WITH SH3 DOMAIN"/>
    <property type="match status" value="1"/>
</dbReference>
<dbReference type="PANTHER" id="PTHR13357:SF1">
    <property type="entry name" value="NCK-INTERACTING PROTEIN WITH SH3 DOMAIN"/>
    <property type="match status" value="1"/>
</dbReference>
<name>A0A0R3TMZ3_RODNA</name>
<keyword evidence="6" id="KW-1185">Reference proteome</keyword>
<protein>
    <submittedName>
        <fullName evidence="7">SH3 domain-containing protein</fullName>
    </submittedName>
</protein>
<dbReference type="InterPro" id="IPR030125">
    <property type="entry name" value="SPIN90/Ldb17"/>
</dbReference>
<evidence type="ECO:0000313" key="6">
    <source>
        <dbReference type="Proteomes" id="UP000278807"/>
    </source>
</evidence>
<dbReference type="Pfam" id="PF07653">
    <property type="entry name" value="SH3_2"/>
    <property type="match status" value="1"/>
</dbReference>
<dbReference type="Pfam" id="PF09431">
    <property type="entry name" value="SPIN90_LRD"/>
    <property type="match status" value="1"/>
</dbReference>
<dbReference type="SUPFAM" id="SSF50044">
    <property type="entry name" value="SH3-domain"/>
    <property type="match status" value="1"/>
</dbReference>
<dbReference type="Gene3D" id="2.30.30.40">
    <property type="entry name" value="SH3 Domains"/>
    <property type="match status" value="1"/>
</dbReference>
<dbReference type="InterPro" id="IPR036028">
    <property type="entry name" value="SH3-like_dom_sf"/>
</dbReference>
<proteinExistence type="predicted"/>
<accession>A0A0R3TMZ3</accession>
<gene>
    <name evidence="5" type="ORF">HNAJ_LOCUS8721</name>
</gene>
<evidence type="ECO:0000313" key="7">
    <source>
        <dbReference type="WBParaSite" id="HNAJ_0000872501-mRNA-1"/>
    </source>
</evidence>
<dbReference type="SMART" id="SM00326">
    <property type="entry name" value="SH3"/>
    <property type="match status" value="1"/>
</dbReference>
<dbReference type="OrthoDB" id="445362at2759"/>
<dbReference type="InterPro" id="IPR001452">
    <property type="entry name" value="SH3_domain"/>
</dbReference>
<reference evidence="7" key="1">
    <citation type="submission" date="2017-02" db="UniProtKB">
        <authorList>
            <consortium name="WormBaseParasite"/>
        </authorList>
    </citation>
    <scope>IDENTIFICATION</scope>
</reference>
<sequence>MFVARFDFTAKYPQSISFAANDQFLVLRKENDHWYYVFHEDGRLGSIPTNYVEESNVIKSPAEVVSIIDAALGAISPEDIFEKDVILNYLGRLRDGTLKGFGKNKLPRFPLRPNARPQGQHYLPERKKFPPPPLPCKRTPGTAYLMLDKLRSTTRTSYLRCVISFEKMLNVLANSDPQLATLSKELINEILDNNPTVRRAVYTRTDDWKALQSHVTNLETRAKDQQESSWPLAEDDSSVISDLDSLVDLLCNMDPDMVCRCVTEDDFPLALSYLYQRERRSIVRRFYLLIVVAICHIQPRIWNVFLDSCIPMEIIREIGSSDLAELDFILDLRMLTILFTKANSLPLSIQNELFESFFDAVFTRVSKFMSVEKFSTNNATQSAGDNGDSASRASPLLLDTFLQFVCAANRHFCLSSTSLTPVLNTMLANHVATKDLIERLLFIFNRDADPLSLDGVSFVRKMRGTLGESFDLSSDHYNGSLLYQDGNGQSDNGLFDRSRHFSSTGQYVDNENGEVSGEDCPKIPSQHRPSLADVILQNAPDTPVNSARKLLSDIFSTRETASLVYRNDVKVVIDVIIRQICDLPATSPNLPEFLFCMDKVIRNTDCMSPPYRLDDLLEALKGVEYSAANSNRASDFTTIRSLRLTNDLLTLLKAMSS</sequence>
<evidence type="ECO:0000256" key="2">
    <source>
        <dbReference type="PROSITE-ProRule" id="PRU00192"/>
    </source>
</evidence>
<dbReference type="AlphaFoldDB" id="A0A0R3TMZ3"/>
<dbReference type="PROSITE" id="PS50002">
    <property type="entry name" value="SH3"/>
    <property type="match status" value="1"/>
</dbReference>
<feature type="domain" description="SH3" evidence="4">
    <location>
        <begin position="1"/>
        <end position="57"/>
    </location>
</feature>
<evidence type="ECO:0000259" key="4">
    <source>
        <dbReference type="PROSITE" id="PS50002"/>
    </source>
</evidence>
<keyword evidence="1 2" id="KW-0728">SH3 domain</keyword>
<evidence type="ECO:0000256" key="3">
    <source>
        <dbReference type="SAM" id="MobiDB-lite"/>
    </source>
</evidence>
<dbReference type="InterPro" id="IPR018556">
    <property type="entry name" value="SPIN90/Ldb17_LRD"/>
</dbReference>
<evidence type="ECO:0000313" key="5">
    <source>
        <dbReference type="EMBL" id="VDO04799.1"/>
    </source>
</evidence>
<dbReference type="STRING" id="102285.A0A0R3TMZ3"/>
<reference evidence="5 6" key="2">
    <citation type="submission" date="2018-11" db="EMBL/GenBank/DDBJ databases">
        <authorList>
            <consortium name="Pathogen Informatics"/>
        </authorList>
    </citation>
    <scope>NUCLEOTIDE SEQUENCE [LARGE SCALE GENOMIC DNA]</scope>
</reference>
<dbReference type="WBParaSite" id="HNAJ_0000872501-mRNA-1">
    <property type="protein sequence ID" value="HNAJ_0000872501-mRNA-1"/>
    <property type="gene ID" value="HNAJ_0000872501"/>
</dbReference>
<dbReference type="GO" id="GO:0071933">
    <property type="term" value="F:Arp2/3 complex binding"/>
    <property type="evidence" value="ECO:0007669"/>
    <property type="project" value="TreeGrafter"/>
</dbReference>
<feature type="region of interest" description="Disordered" evidence="3">
    <location>
        <begin position="109"/>
        <end position="135"/>
    </location>
</feature>